<proteinExistence type="predicted"/>
<accession>A0AAD5UZX7</accession>
<evidence type="ECO:0000259" key="2">
    <source>
        <dbReference type="PROSITE" id="PS50172"/>
    </source>
</evidence>
<evidence type="ECO:0000313" key="3">
    <source>
        <dbReference type="EMBL" id="KAJ3478813.1"/>
    </source>
</evidence>
<protein>
    <recommendedName>
        <fullName evidence="2">BRCT domain-containing protein</fullName>
    </recommendedName>
</protein>
<gene>
    <name evidence="3" type="ORF">NLI96_g9497</name>
</gene>
<evidence type="ECO:0000313" key="4">
    <source>
        <dbReference type="Proteomes" id="UP001212997"/>
    </source>
</evidence>
<feature type="domain" description="BRCT" evidence="2">
    <location>
        <begin position="19"/>
        <end position="82"/>
    </location>
</feature>
<dbReference type="Proteomes" id="UP001212997">
    <property type="component" value="Unassembled WGS sequence"/>
</dbReference>
<name>A0AAD5UZX7_9APHY</name>
<keyword evidence="4" id="KW-1185">Reference proteome</keyword>
<dbReference type="AlphaFoldDB" id="A0AAD5UZX7"/>
<feature type="region of interest" description="Disordered" evidence="1">
    <location>
        <begin position="93"/>
        <end position="169"/>
    </location>
</feature>
<sequence>MLFADKVARFGPSTDNRPLAAHGGRVATPQTHSTTVDYYFTNESDGPWITSLASRLIVVFHVKWVIESTKSRFLLPVSRFVLNGVHQISTRVSPPKVKRGLEEDDPTEVDGDRPRKRPRHGTPVSDKPKTHASTTGRGRAVSFSSPLPRPDAQCDVSTTSPVPKRARTTSPRFRYEKVPSLDLPNRRRLRTWKALLSHQGQPKGPIVHISVDSALEALSTVEVGQSTQFLPGQVYLGKVFTCSRRSEAV</sequence>
<dbReference type="EMBL" id="JANAWD010000483">
    <property type="protein sequence ID" value="KAJ3478813.1"/>
    <property type="molecule type" value="Genomic_DNA"/>
</dbReference>
<organism evidence="3 4">
    <name type="scientific">Meripilus lineatus</name>
    <dbReference type="NCBI Taxonomy" id="2056292"/>
    <lineage>
        <taxon>Eukaryota</taxon>
        <taxon>Fungi</taxon>
        <taxon>Dikarya</taxon>
        <taxon>Basidiomycota</taxon>
        <taxon>Agaricomycotina</taxon>
        <taxon>Agaricomycetes</taxon>
        <taxon>Polyporales</taxon>
        <taxon>Meripilaceae</taxon>
        <taxon>Meripilus</taxon>
    </lineage>
</organism>
<evidence type="ECO:0000256" key="1">
    <source>
        <dbReference type="SAM" id="MobiDB-lite"/>
    </source>
</evidence>
<dbReference type="InterPro" id="IPR001357">
    <property type="entry name" value="BRCT_dom"/>
</dbReference>
<dbReference type="PROSITE" id="PS50172">
    <property type="entry name" value="BRCT"/>
    <property type="match status" value="1"/>
</dbReference>
<comment type="caution">
    <text evidence="3">The sequence shown here is derived from an EMBL/GenBank/DDBJ whole genome shotgun (WGS) entry which is preliminary data.</text>
</comment>
<reference evidence="3" key="1">
    <citation type="submission" date="2022-07" db="EMBL/GenBank/DDBJ databases">
        <title>Genome Sequence of Physisporinus lineatus.</title>
        <authorList>
            <person name="Buettner E."/>
        </authorList>
    </citation>
    <scope>NUCLEOTIDE SEQUENCE</scope>
    <source>
        <strain evidence="3">VT162</strain>
    </source>
</reference>